<dbReference type="Pfam" id="PF00005">
    <property type="entry name" value="ABC_tran"/>
    <property type="match status" value="1"/>
</dbReference>
<protein>
    <submittedName>
        <fullName evidence="6">Zinc transport system ATP-binding protein</fullName>
    </submittedName>
</protein>
<dbReference type="InterPro" id="IPR050153">
    <property type="entry name" value="Metal_Ion_Import_ABC"/>
</dbReference>
<dbReference type="PROSITE" id="PS00211">
    <property type="entry name" value="ABC_TRANSPORTER_1"/>
    <property type="match status" value="1"/>
</dbReference>
<keyword evidence="4 6" id="KW-0067">ATP-binding</keyword>
<reference evidence="6 7" key="1">
    <citation type="submission" date="2016-12" db="EMBL/GenBank/DDBJ databases">
        <authorList>
            <person name="Song W.-J."/>
            <person name="Kurnit D.M."/>
        </authorList>
    </citation>
    <scope>NUCLEOTIDE SEQUENCE [LARGE SCALE GENOMIC DNA]</scope>
    <source>
        <strain evidence="6 7">DSM 18488</strain>
    </source>
</reference>
<organism evidence="6 7">
    <name type="scientific">Desulfopila aestuarii DSM 18488</name>
    <dbReference type="NCBI Taxonomy" id="1121416"/>
    <lineage>
        <taxon>Bacteria</taxon>
        <taxon>Pseudomonadati</taxon>
        <taxon>Thermodesulfobacteriota</taxon>
        <taxon>Desulfobulbia</taxon>
        <taxon>Desulfobulbales</taxon>
        <taxon>Desulfocapsaceae</taxon>
        <taxon>Desulfopila</taxon>
    </lineage>
</organism>
<dbReference type="PANTHER" id="PTHR42734:SF17">
    <property type="entry name" value="METAL TRANSPORT SYSTEM ATP-BINDING PROTEIN TM_0124-RELATED"/>
    <property type="match status" value="1"/>
</dbReference>
<evidence type="ECO:0000256" key="3">
    <source>
        <dbReference type="ARBA" id="ARBA00022741"/>
    </source>
</evidence>
<dbReference type="OrthoDB" id="9809450at2"/>
<dbReference type="AlphaFoldDB" id="A0A1M7Y7F4"/>
<sequence>MNHSETHNRSEPAISITDLSFGYEDRQILTEVNLAVYPFDSVCIVGPNGGGKTTLMKLIIGLLTPEIGEVLIFGKRPEINKKLIGYVPQYAVYDRQFPISVKEVVCMGRLGGNMTGRYSTEDWDRTMHVLGEVGLAPFAERSFSSLSGGQRQRALIARALASGGDILILDEPTANIDQESESHLFELLGELNQRMTILMVTHDVGFASKFFKRIACVNRRVVIHPTSELTGELIKEMYGGDFRMIRHDHTCSSEGHRHD</sequence>
<dbReference type="GO" id="GO:0005524">
    <property type="term" value="F:ATP binding"/>
    <property type="evidence" value="ECO:0007669"/>
    <property type="project" value="UniProtKB-KW"/>
</dbReference>
<dbReference type="RefSeq" id="WP_073613672.1">
    <property type="nucleotide sequence ID" value="NZ_FRFE01000010.1"/>
</dbReference>
<dbReference type="GO" id="GO:0016887">
    <property type="term" value="F:ATP hydrolysis activity"/>
    <property type="evidence" value="ECO:0007669"/>
    <property type="project" value="InterPro"/>
</dbReference>
<feature type="domain" description="ABC transporter" evidence="5">
    <location>
        <begin position="14"/>
        <end position="244"/>
    </location>
</feature>
<dbReference type="InterPro" id="IPR003439">
    <property type="entry name" value="ABC_transporter-like_ATP-bd"/>
</dbReference>
<evidence type="ECO:0000256" key="1">
    <source>
        <dbReference type="ARBA" id="ARBA00005417"/>
    </source>
</evidence>
<dbReference type="EMBL" id="FRFE01000010">
    <property type="protein sequence ID" value="SHO48577.1"/>
    <property type="molecule type" value="Genomic_DNA"/>
</dbReference>
<comment type="similarity">
    <text evidence="1">Belongs to the ABC transporter superfamily.</text>
</comment>
<evidence type="ECO:0000313" key="7">
    <source>
        <dbReference type="Proteomes" id="UP000184603"/>
    </source>
</evidence>
<dbReference type="Proteomes" id="UP000184603">
    <property type="component" value="Unassembled WGS sequence"/>
</dbReference>
<evidence type="ECO:0000313" key="6">
    <source>
        <dbReference type="EMBL" id="SHO48577.1"/>
    </source>
</evidence>
<evidence type="ECO:0000256" key="4">
    <source>
        <dbReference type="ARBA" id="ARBA00022840"/>
    </source>
</evidence>
<dbReference type="STRING" id="1121416.SAMN02745220_02380"/>
<name>A0A1M7Y7F4_9BACT</name>
<dbReference type="PROSITE" id="PS50893">
    <property type="entry name" value="ABC_TRANSPORTER_2"/>
    <property type="match status" value="1"/>
</dbReference>
<dbReference type="InterPro" id="IPR017871">
    <property type="entry name" value="ABC_transporter-like_CS"/>
</dbReference>
<accession>A0A1M7Y7F4</accession>
<keyword evidence="3" id="KW-0547">Nucleotide-binding</keyword>
<evidence type="ECO:0000256" key="2">
    <source>
        <dbReference type="ARBA" id="ARBA00022448"/>
    </source>
</evidence>
<evidence type="ECO:0000259" key="5">
    <source>
        <dbReference type="PROSITE" id="PS50893"/>
    </source>
</evidence>
<gene>
    <name evidence="6" type="ORF">SAMN02745220_02380</name>
</gene>
<proteinExistence type="inferred from homology"/>
<dbReference type="Gene3D" id="3.40.50.300">
    <property type="entry name" value="P-loop containing nucleotide triphosphate hydrolases"/>
    <property type="match status" value="1"/>
</dbReference>
<dbReference type="InterPro" id="IPR027417">
    <property type="entry name" value="P-loop_NTPase"/>
</dbReference>
<dbReference type="PANTHER" id="PTHR42734">
    <property type="entry name" value="METAL TRANSPORT SYSTEM ATP-BINDING PROTEIN TM_0124-RELATED"/>
    <property type="match status" value="1"/>
</dbReference>
<dbReference type="FunFam" id="3.40.50.300:FF:000134">
    <property type="entry name" value="Iron-enterobactin ABC transporter ATP-binding protein"/>
    <property type="match status" value="1"/>
</dbReference>
<dbReference type="CDD" id="cd03235">
    <property type="entry name" value="ABC_Metallic_Cations"/>
    <property type="match status" value="1"/>
</dbReference>
<dbReference type="InterPro" id="IPR003593">
    <property type="entry name" value="AAA+_ATPase"/>
</dbReference>
<dbReference type="SMART" id="SM00382">
    <property type="entry name" value="AAA"/>
    <property type="match status" value="1"/>
</dbReference>
<keyword evidence="7" id="KW-1185">Reference proteome</keyword>
<dbReference type="SUPFAM" id="SSF52540">
    <property type="entry name" value="P-loop containing nucleoside triphosphate hydrolases"/>
    <property type="match status" value="1"/>
</dbReference>
<keyword evidence="2" id="KW-0813">Transport</keyword>